<comment type="caution">
    <text evidence="2">The sequence shown here is derived from an EMBL/GenBank/DDBJ whole genome shotgun (WGS) entry which is preliminary data.</text>
</comment>
<dbReference type="AlphaFoldDB" id="A0AAD3XVG5"/>
<feature type="signal peptide" evidence="1">
    <location>
        <begin position="1"/>
        <end position="20"/>
    </location>
</feature>
<name>A0AAD3XVG5_NEPGR</name>
<evidence type="ECO:0000313" key="2">
    <source>
        <dbReference type="EMBL" id="GMH17716.1"/>
    </source>
</evidence>
<sequence length="110" mass="12357">MPSSVSWCRGALWMPVWCHADVTLLPGMDELRVRYAVCLADMEFCLFGGPAVLCFSQNAPIADLSKCRYIFCLDWIFANMQHIAVNAGMTCCIFSQYATLQQNVSMLMLC</sequence>
<dbReference type="Proteomes" id="UP001279734">
    <property type="component" value="Unassembled WGS sequence"/>
</dbReference>
<keyword evidence="3" id="KW-1185">Reference proteome</keyword>
<accession>A0AAD3XVG5</accession>
<feature type="chain" id="PRO_5042007135" evidence="1">
    <location>
        <begin position="21"/>
        <end position="110"/>
    </location>
</feature>
<organism evidence="2 3">
    <name type="scientific">Nepenthes gracilis</name>
    <name type="common">Slender pitcher plant</name>
    <dbReference type="NCBI Taxonomy" id="150966"/>
    <lineage>
        <taxon>Eukaryota</taxon>
        <taxon>Viridiplantae</taxon>
        <taxon>Streptophyta</taxon>
        <taxon>Embryophyta</taxon>
        <taxon>Tracheophyta</taxon>
        <taxon>Spermatophyta</taxon>
        <taxon>Magnoliopsida</taxon>
        <taxon>eudicotyledons</taxon>
        <taxon>Gunneridae</taxon>
        <taxon>Pentapetalae</taxon>
        <taxon>Caryophyllales</taxon>
        <taxon>Nepenthaceae</taxon>
        <taxon>Nepenthes</taxon>
    </lineage>
</organism>
<evidence type="ECO:0000256" key="1">
    <source>
        <dbReference type="SAM" id="SignalP"/>
    </source>
</evidence>
<gene>
    <name evidence="2" type="ORF">Nepgr_019557</name>
</gene>
<evidence type="ECO:0000313" key="3">
    <source>
        <dbReference type="Proteomes" id="UP001279734"/>
    </source>
</evidence>
<reference evidence="2" key="1">
    <citation type="submission" date="2023-05" db="EMBL/GenBank/DDBJ databases">
        <title>Nepenthes gracilis genome sequencing.</title>
        <authorList>
            <person name="Fukushima K."/>
        </authorList>
    </citation>
    <scope>NUCLEOTIDE SEQUENCE</scope>
    <source>
        <strain evidence="2">SING2019-196</strain>
    </source>
</reference>
<proteinExistence type="predicted"/>
<keyword evidence="1" id="KW-0732">Signal</keyword>
<protein>
    <submittedName>
        <fullName evidence="2">Uncharacterized protein</fullName>
    </submittedName>
</protein>
<dbReference type="EMBL" id="BSYO01000018">
    <property type="protein sequence ID" value="GMH17716.1"/>
    <property type="molecule type" value="Genomic_DNA"/>
</dbReference>